<dbReference type="Proteomes" id="UP001140087">
    <property type="component" value="Unassembled WGS sequence"/>
</dbReference>
<organism evidence="1 2">
    <name type="scientific">Coemansia helicoidea</name>
    <dbReference type="NCBI Taxonomy" id="1286919"/>
    <lineage>
        <taxon>Eukaryota</taxon>
        <taxon>Fungi</taxon>
        <taxon>Fungi incertae sedis</taxon>
        <taxon>Zoopagomycota</taxon>
        <taxon>Kickxellomycotina</taxon>
        <taxon>Kickxellomycetes</taxon>
        <taxon>Kickxellales</taxon>
        <taxon>Kickxellaceae</taxon>
        <taxon>Coemansia</taxon>
    </lineage>
</organism>
<accession>A0ACC1L7S6</accession>
<sequence>MHPTAMGSDSRATEDVPPAELLAQLRAKLAQYDELTRASERLVQEEKTLENYVRNMMDSNVFS</sequence>
<name>A0ACC1L7S6_9FUNG</name>
<gene>
    <name evidence="1" type="ORF">H4R21_002206</name>
</gene>
<evidence type="ECO:0000313" key="1">
    <source>
        <dbReference type="EMBL" id="KAJ2802983.1"/>
    </source>
</evidence>
<evidence type="ECO:0000313" key="2">
    <source>
        <dbReference type="Proteomes" id="UP001140087"/>
    </source>
</evidence>
<protein>
    <submittedName>
        <fullName evidence="1">Uncharacterized protein</fullName>
    </submittedName>
</protein>
<dbReference type="EMBL" id="JANBUN010000540">
    <property type="protein sequence ID" value="KAJ2802983.1"/>
    <property type="molecule type" value="Genomic_DNA"/>
</dbReference>
<keyword evidence="2" id="KW-1185">Reference proteome</keyword>
<comment type="caution">
    <text evidence="1">The sequence shown here is derived from an EMBL/GenBank/DDBJ whole genome shotgun (WGS) entry which is preliminary data.</text>
</comment>
<reference evidence="1" key="1">
    <citation type="submission" date="2022-07" db="EMBL/GenBank/DDBJ databases">
        <title>Phylogenomic reconstructions and comparative analyses of Kickxellomycotina fungi.</title>
        <authorList>
            <person name="Reynolds N.K."/>
            <person name="Stajich J.E."/>
            <person name="Barry K."/>
            <person name="Grigoriev I.V."/>
            <person name="Crous P."/>
            <person name="Smith M.E."/>
        </authorList>
    </citation>
    <scope>NUCLEOTIDE SEQUENCE</scope>
    <source>
        <strain evidence="1">BCRC 34780</strain>
    </source>
</reference>
<proteinExistence type="predicted"/>